<dbReference type="InterPro" id="IPR052370">
    <property type="entry name" value="Meta-cleavage_hydrolase"/>
</dbReference>
<name>A0ABX5VQD2_9MICO</name>
<dbReference type="SUPFAM" id="SSF53474">
    <property type="entry name" value="alpha/beta-Hydrolases"/>
    <property type="match status" value="1"/>
</dbReference>
<protein>
    <submittedName>
        <fullName evidence="3">Alpha/beta hydrolase</fullName>
    </submittedName>
</protein>
<dbReference type="Pfam" id="PF00561">
    <property type="entry name" value="Abhydrolase_1"/>
    <property type="match status" value="1"/>
</dbReference>
<feature type="signal peptide" evidence="1">
    <location>
        <begin position="1"/>
        <end position="22"/>
    </location>
</feature>
<evidence type="ECO:0000313" key="3">
    <source>
        <dbReference type="EMBL" id="QDB78730.1"/>
    </source>
</evidence>
<evidence type="ECO:0000313" key="4">
    <source>
        <dbReference type="Proteomes" id="UP000313948"/>
    </source>
</evidence>
<dbReference type="RefSeq" id="WP_139948100.1">
    <property type="nucleotide sequence ID" value="NZ_CP040899.1"/>
</dbReference>
<keyword evidence="1" id="KW-0732">Signal</keyword>
<keyword evidence="4" id="KW-1185">Reference proteome</keyword>
<dbReference type="PRINTS" id="PR00111">
    <property type="entry name" value="ABHYDROLASE"/>
</dbReference>
<organism evidence="3 4">
    <name type="scientific">Georgenia wutianyii</name>
    <dbReference type="NCBI Taxonomy" id="2585135"/>
    <lineage>
        <taxon>Bacteria</taxon>
        <taxon>Bacillati</taxon>
        <taxon>Actinomycetota</taxon>
        <taxon>Actinomycetes</taxon>
        <taxon>Micrococcales</taxon>
        <taxon>Bogoriellaceae</taxon>
        <taxon>Georgenia</taxon>
    </lineage>
</organism>
<dbReference type="GO" id="GO:0016787">
    <property type="term" value="F:hydrolase activity"/>
    <property type="evidence" value="ECO:0007669"/>
    <property type="project" value="UniProtKB-KW"/>
</dbReference>
<gene>
    <name evidence="3" type="ORF">FE251_04550</name>
</gene>
<dbReference type="InterPro" id="IPR029058">
    <property type="entry name" value="AB_hydrolase_fold"/>
</dbReference>
<feature type="chain" id="PRO_5045619175" evidence="1">
    <location>
        <begin position="23"/>
        <end position="308"/>
    </location>
</feature>
<feature type="domain" description="AB hydrolase-1" evidence="2">
    <location>
        <begin position="85"/>
        <end position="281"/>
    </location>
</feature>
<dbReference type="PANTHER" id="PTHR43139:SF52">
    <property type="entry name" value="SI:DKEY-122A22.2"/>
    <property type="match status" value="1"/>
</dbReference>
<dbReference type="EMBL" id="CP040899">
    <property type="protein sequence ID" value="QDB78730.1"/>
    <property type="molecule type" value="Genomic_DNA"/>
</dbReference>
<evidence type="ECO:0000256" key="1">
    <source>
        <dbReference type="SAM" id="SignalP"/>
    </source>
</evidence>
<dbReference type="Gene3D" id="3.40.50.1820">
    <property type="entry name" value="alpha/beta hydrolase"/>
    <property type="match status" value="1"/>
</dbReference>
<dbReference type="Proteomes" id="UP000313948">
    <property type="component" value="Chromosome"/>
</dbReference>
<dbReference type="InterPro" id="IPR000073">
    <property type="entry name" value="AB_hydrolase_1"/>
</dbReference>
<evidence type="ECO:0000259" key="2">
    <source>
        <dbReference type="Pfam" id="PF00561"/>
    </source>
</evidence>
<sequence>MGGRRTFVTLAVLGAVAGGVVAASRASNPPPPHRTGTSAGGMEYLVVGDGPRTLLMLPGGPGSALPTGPLGRFMEGGAGRYAEAGYTVWTVTRRRGMPPGHTMADMADDHAVFIREELGGHVDVVVGESYGGLVAMYLAARHPALIGSLVLAGAAVRIEEEARDTDVRWARQRAAGHDSEAGATFLGLVLPRTPPWVRRVLGVVAGRFFAHQSVPPGDLLVEAEAEAVFDGRDLPAQIPVPTLVVCGEEDEFFPLDAVRETAEGIALSTLITYPGQGHMATLGGSDLPDDVVAWLARRDSETAATPSG</sequence>
<dbReference type="PANTHER" id="PTHR43139">
    <property type="entry name" value="SI:DKEY-122A22.2"/>
    <property type="match status" value="1"/>
</dbReference>
<proteinExistence type="predicted"/>
<reference evidence="3 4" key="1">
    <citation type="submission" date="2019-05" db="EMBL/GenBank/DDBJ databases">
        <title>Georgenia *** sp. nov., and Georgenia *** sp. nov., isolated from the intestinal contents of plateau pika (Ochotona curzoniae) in the Qinghai-Tibet plateau of China.</title>
        <authorList>
            <person name="Tian Z."/>
        </authorList>
    </citation>
    <scope>NUCLEOTIDE SEQUENCE [LARGE SCALE GENOMIC DNA]</scope>
    <source>
        <strain evidence="3 4">Z294</strain>
    </source>
</reference>
<keyword evidence="3" id="KW-0378">Hydrolase</keyword>
<accession>A0ABX5VQD2</accession>